<reference evidence="2 3" key="1">
    <citation type="submission" date="2020-07" db="EMBL/GenBank/DDBJ databases">
        <title>Sequencing the genomes of 1000 actinobacteria strains.</title>
        <authorList>
            <person name="Klenk H.-P."/>
        </authorList>
    </citation>
    <scope>NUCLEOTIDE SEQUENCE [LARGE SCALE GENOMIC DNA]</scope>
    <source>
        <strain evidence="2 3">DSM 24482</strain>
    </source>
</reference>
<evidence type="ECO:0000313" key="3">
    <source>
        <dbReference type="Proteomes" id="UP000577956"/>
    </source>
</evidence>
<gene>
    <name evidence="2" type="ORF">BKA21_003400</name>
    <name evidence="1" type="ORF">Col01nite_21010</name>
</gene>
<organism evidence="2 3">
    <name type="scientific">Cellulomonas oligotrophica</name>
    <dbReference type="NCBI Taxonomy" id="931536"/>
    <lineage>
        <taxon>Bacteria</taxon>
        <taxon>Bacillati</taxon>
        <taxon>Actinomycetota</taxon>
        <taxon>Actinomycetes</taxon>
        <taxon>Micrococcales</taxon>
        <taxon>Cellulomonadaceae</taxon>
        <taxon>Cellulomonas</taxon>
    </lineage>
</organism>
<accession>A0A7Y9FI96</accession>
<evidence type="ECO:0000313" key="1">
    <source>
        <dbReference type="EMBL" id="GIG32942.1"/>
    </source>
</evidence>
<protein>
    <submittedName>
        <fullName evidence="2">Uncharacterized protein</fullName>
    </submittedName>
</protein>
<dbReference type="EMBL" id="JACCBK010000001">
    <property type="protein sequence ID" value="NYD87851.1"/>
    <property type="molecule type" value="Genomic_DNA"/>
</dbReference>
<dbReference type="AlphaFoldDB" id="A0A7Y9FI96"/>
<evidence type="ECO:0000313" key="2">
    <source>
        <dbReference type="EMBL" id="NYD87851.1"/>
    </source>
</evidence>
<keyword evidence="4" id="KW-1185">Reference proteome</keyword>
<comment type="caution">
    <text evidence="2">The sequence shown here is derived from an EMBL/GenBank/DDBJ whole genome shotgun (WGS) entry which is preliminary data.</text>
</comment>
<evidence type="ECO:0000313" key="4">
    <source>
        <dbReference type="Proteomes" id="UP000618382"/>
    </source>
</evidence>
<dbReference type="EMBL" id="BONN01000005">
    <property type="protein sequence ID" value="GIG32942.1"/>
    <property type="molecule type" value="Genomic_DNA"/>
</dbReference>
<reference evidence="1 4" key="2">
    <citation type="submission" date="2021-01" db="EMBL/GenBank/DDBJ databases">
        <title>Whole genome shotgun sequence of Cellulomonas oligotrophica NBRC 109435.</title>
        <authorList>
            <person name="Komaki H."/>
            <person name="Tamura T."/>
        </authorList>
    </citation>
    <scope>NUCLEOTIDE SEQUENCE [LARGE SCALE GENOMIC DNA]</scope>
    <source>
        <strain evidence="1 4">NBRC 109435</strain>
    </source>
</reference>
<dbReference type="RefSeq" id="WP_140460164.1">
    <property type="nucleotide sequence ID" value="NZ_BAABFI010000013.1"/>
</dbReference>
<dbReference type="Proteomes" id="UP000618382">
    <property type="component" value="Unassembled WGS sequence"/>
</dbReference>
<sequence length="119" mass="13242">MRPTDDRSRALRCVEVLTFGGYTCVDPATGRPPPVVEAEEAVDARFGTPLLLQATCCGGRLLRANNETHLEYLAAYVAGRLREHRPGPAPLSAKLPTWIKAAKNRDEVLRHLDRLRRLV</sequence>
<name>A0A7Y9FI96_9CELL</name>
<dbReference type="Proteomes" id="UP000577956">
    <property type="component" value="Unassembled WGS sequence"/>
</dbReference>
<proteinExistence type="predicted"/>